<name>A0A8J6ENH7_ELECQ</name>
<feature type="compositionally biased region" description="Basic and acidic residues" evidence="1">
    <location>
        <begin position="33"/>
        <end position="56"/>
    </location>
</feature>
<dbReference type="InterPro" id="IPR031441">
    <property type="entry name" value="Brme1"/>
</dbReference>
<evidence type="ECO:0000313" key="2">
    <source>
        <dbReference type="EMBL" id="KAG9472464.1"/>
    </source>
</evidence>
<reference evidence="2" key="1">
    <citation type="thesis" date="2020" institute="ProQuest LLC" country="789 East Eisenhower Parkway, Ann Arbor, MI, USA">
        <title>Comparative Genomics and Chromosome Evolution.</title>
        <authorList>
            <person name="Mudd A.B."/>
        </authorList>
    </citation>
    <scope>NUCLEOTIDE SEQUENCE</scope>
    <source>
        <strain evidence="2">HN-11 Male</strain>
        <tissue evidence="2">Kidney and liver</tissue>
    </source>
</reference>
<comment type="caution">
    <text evidence="2">The sequence shown here is derived from an EMBL/GenBank/DDBJ whole genome shotgun (WGS) entry which is preliminary data.</text>
</comment>
<feature type="compositionally biased region" description="Basic and acidic residues" evidence="1">
    <location>
        <begin position="268"/>
        <end position="278"/>
    </location>
</feature>
<feature type="region of interest" description="Disordered" evidence="1">
    <location>
        <begin position="355"/>
        <end position="397"/>
    </location>
</feature>
<feature type="region of interest" description="Disordered" evidence="1">
    <location>
        <begin position="223"/>
        <end position="250"/>
    </location>
</feature>
<accession>A0A8J6ENH7</accession>
<feature type="compositionally biased region" description="Polar residues" evidence="1">
    <location>
        <begin position="8"/>
        <end position="31"/>
    </location>
</feature>
<sequence length="441" mass="48317">MKRKRKATNSNCTSRNMAKSSVMSPGPSASQPDPKESAESHVKEDASLVDHNKNVEAPHQNMDDETDDHQPGPCSSPADATNPEVSSPLPLTARPPACYQEDHHDVNAGDNIVLIETDATEQVNDGLTGNICSLPIETAESDVLCPNETDMAGASITETIDISGQVNGDYQMSDISDYPIMEGRYKTGDVNGCRAGDVYETKESSQEPKLDLQEASQKVQALKETSDLPDVSNTPNIPEIAFHSDQQDSQGIKDVTRLPDCDVKLQGRDEERCQDPKSEPQVVGSPGETWTKPTDPTLLCGVESIPSHQTDVRCEDPKGLTNGLDLPDRRLLGALDKNYYDSRKSVENHISDQWTSAAHRQETPQANSSPTSLSVNASPAQDTMRPQQRTTEDASSTVQGLIMELSNINRLIMSTYRELRQKRVRHTPGRGAASGRRRREM</sequence>
<dbReference type="Proteomes" id="UP000770717">
    <property type="component" value="Unassembled WGS sequence"/>
</dbReference>
<dbReference type="AlphaFoldDB" id="A0A8J6ENH7"/>
<feature type="region of interest" description="Disordered" evidence="1">
    <location>
        <begin position="419"/>
        <end position="441"/>
    </location>
</feature>
<keyword evidence="3" id="KW-1185">Reference proteome</keyword>
<protein>
    <submittedName>
        <fullName evidence="2">Uncharacterized protein</fullName>
    </submittedName>
</protein>
<proteinExistence type="predicted"/>
<evidence type="ECO:0000313" key="3">
    <source>
        <dbReference type="Proteomes" id="UP000770717"/>
    </source>
</evidence>
<dbReference type="OrthoDB" id="9940137at2759"/>
<evidence type="ECO:0000256" key="1">
    <source>
        <dbReference type="SAM" id="MobiDB-lite"/>
    </source>
</evidence>
<feature type="region of interest" description="Disordered" evidence="1">
    <location>
        <begin position="268"/>
        <end position="295"/>
    </location>
</feature>
<feature type="region of interest" description="Disordered" evidence="1">
    <location>
        <begin position="1"/>
        <end position="103"/>
    </location>
</feature>
<gene>
    <name evidence="2" type="ORF">GDO78_019410</name>
</gene>
<organism evidence="2 3">
    <name type="scientific">Eleutherodactylus coqui</name>
    <name type="common">Puerto Rican coqui</name>
    <dbReference type="NCBI Taxonomy" id="57060"/>
    <lineage>
        <taxon>Eukaryota</taxon>
        <taxon>Metazoa</taxon>
        <taxon>Chordata</taxon>
        <taxon>Craniata</taxon>
        <taxon>Vertebrata</taxon>
        <taxon>Euteleostomi</taxon>
        <taxon>Amphibia</taxon>
        <taxon>Batrachia</taxon>
        <taxon>Anura</taxon>
        <taxon>Neobatrachia</taxon>
        <taxon>Hyloidea</taxon>
        <taxon>Eleutherodactylidae</taxon>
        <taxon>Eleutherodactylinae</taxon>
        <taxon>Eleutherodactylus</taxon>
        <taxon>Eleutherodactylus</taxon>
    </lineage>
</organism>
<dbReference type="GO" id="GO:1990918">
    <property type="term" value="P:double-strand break repair involved in meiotic recombination"/>
    <property type="evidence" value="ECO:0007669"/>
    <property type="project" value="InterPro"/>
</dbReference>
<dbReference type="Pfam" id="PF15710">
    <property type="entry name" value="Brme1"/>
    <property type="match status" value="1"/>
</dbReference>
<dbReference type="EMBL" id="WNTK01000052">
    <property type="protein sequence ID" value="KAG9472464.1"/>
    <property type="molecule type" value="Genomic_DNA"/>
</dbReference>